<dbReference type="InterPro" id="IPR036084">
    <property type="entry name" value="Ser_inhib-like_sf"/>
</dbReference>
<evidence type="ECO:0000313" key="4">
    <source>
        <dbReference type="EMBL" id="VDN24588.1"/>
    </source>
</evidence>
<feature type="region of interest" description="Disordered" evidence="3">
    <location>
        <begin position="171"/>
        <end position="204"/>
    </location>
</feature>
<dbReference type="PANTHER" id="PTHR23259">
    <property type="entry name" value="RIDDLE"/>
    <property type="match status" value="1"/>
</dbReference>
<protein>
    <submittedName>
        <fullName evidence="6">TIL domain-containing protein</fullName>
    </submittedName>
</protein>
<dbReference type="EMBL" id="UYRT01081536">
    <property type="protein sequence ID" value="VDN24588.1"/>
    <property type="molecule type" value="Genomic_DNA"/>
</dbReference>
<dbReference type="CDD" id="cd19941">
    <property type="entry name" value="TIL"/>
    <property type="match status" value="2"/>
</dbReference>
<evidence type="ECO:0000256" key="1">
    <source>
        <dbReference type="ARBA" id="ARBA00022900"/>
    </source>
</evidence>
<reference evidence="4 5" key="2">
    <citation type="submission" date="2018-11" db="EMBL/GenBank/DDBJ databases">
        <authorList>
            <consortium name="Pathogen Informatics"/>
        </authorList>
    </citation>
    <scope>NUCLEOTIDE SEQUENCE [LARGE SCALE GENOMIC DNA]</scope>
</reference>
<organism evidence="6">
    <name type="scientific">Gongylonema pulchrum</name>
    <dbReference type="NCBI Taxonomy" id="637853"/>
    <lineage>
        <taxon>Eukaryota</taxon>
        <taxon>Metazoa</taxon>
        <taxon>Ecdysozoa</taxon>
        <taxon>Nematoda</taxon>
        <taxon>Chromadorea</taxon>
        <taxon>Rhabditida</taxon>
        <taxon>Spirurina</taxon>
        <taxon>Spiruromorpha</taxon>
        <taxon>Spiruroidea</taxon>
        <taxon>Gongylonematidae</taxon>
        <taxon>Gongylonema</taxon>
    </lineage>
</organism>
<keyword evidence="1" id="KW-0646">Protease inhibitor</keyword>
<dbReference type="Gene3D" id="2.10.25.10">
    <property type="entry name" value="Laminin"/>
    <property type="match status" value="2"/>
</dbReference>
<reference evidence="6" key="1">
    <citation type="submission" date="2016-06" db="UniProtKB">
        <authorList>
            <consortium name="WormBaseParasite"/>
        </authorList>
    </citation>
    <scope>IDENTIFICATION</scope>
</reference>
<evidence type="ECO:0000313" key="5">
    <source>
        <dbReference type="Proteomes" id="UP000271098"/>
    </source>
</evidence>
<dbReference type="SUPFAM" id="SSF57567">
    <property type="entry name" value="Serine protease inhibitors"/>
    <property type="match status" value="2"/>
</dbReference>
<gene>
    <name evidence="4" type="ORF">GPUH_LOCUS14678</name>
</gene>
<accession>A0A183E138</accession>
<keyword evidence="1" id="KW-0722">Serine protease inhibitor</keyword>
<dbReference type="PANTHER" id="PTHR23259:SF82">
    <property type="entry name" value="SERINE PROTEASE INHIBITOR 1 PROTEIN"/>
    <property type="match status" value="1"/>
</dbReference>
<sequence>MPIMQSVLQGTQREECGENEIWTDCTGCELRCDQDAETPCLLYCRPPSCWCSPMHGYRRAPQGKCIHEDECEAAMKNANYTEEEIKQLEAKNAATPDSRMDSSGLGSGLWQNQKNLLQGGAPSLVSGNNNEDWNTMLGKSGFKNIGDIMNWKGAAAGNFNPFSEQRNFASQNAVRSENEDKNPDSDGTPSTQNQQSYNAASNPGGSCTRNEVHMKCGVCEGTCAEPVIKCAKECKPAGCYCPSANKFVRGPFGLCIRLDDCPMYYKNKTIHAPYSYIHPISSTSN</sequence>
<evidence type="ECO:0000256" key="2">
    <source>
        <dbReference type="ARBA" id="ARBA00023157"/>
    </source>
</evidence>
<feature type="compositionally biased region" description="Polar residues" evidence="3">
    <location>
        <begin position="185"/>
        <end position="204"/>
    </location>
</feature>
<dbReference type="OrthoDB" id="5788972at2759"/>
<evidence type="ECO:0000256" key="3">
    <source>
        <dbReference type="SAM" id="MobiDB-lite"/>
    </source>
</evidence>
<keyword evidence="5" id="KW-1185">Reference proteome</keyword>
<dbReference type="InterPro" id="IPR051368">
    <property type="entry name" value="SerProtInhib-TIL_Domain"/>
</dbReference>
<dbReference type="WBParaSite" id="GPUH_0001469801-mRNA-1">
    <property type="protein sequence ID" value="GPUH_0001469801-mRNA-1"/>
    <property type="gene ID" value="GPUH_0001469801"/>
</dbReference>
<dbReference type="Proteomes" id="UP000271098">
    <property type="component" value="Unassembled WGS sequence"/>
</dbReference>
<dbReference type="GO" id="GO:0004867">
    <property type="term" value="F:serine-type endopeptidase inhibitor activity"/>
    <property type="evidence" value="ECO:0007669"/>
    <property type="project" value="UniProtKB-KW"/>
</dbReference>
<evidence type="ECO:0000313" key="6">
    <source>
        <dbReference type="WBParaSite" id="GPUH_0001469801-mRNA-1"/>
    </source>
</evidence>
<keyword evidence="2" id="KW-1015">Disulfide bond</keyword>
<name>A0A183E138_9BILA</name>
<dbReference type="AlphaFoldDB" id="A0A183E138"/>
<proteinExistence type="predicted"/>